<feature type="domain" description="SET" evidence="5">
    <location>
        <begin position="150"/>
        <end position="399"/>
    </location>
</feature>
<keyword evidence="3" id="KW-0862">Zinc</keyword>
<evidence type="ECO:0000256" key="4">
    <source>
        <dbReference type="PROSITE-ProRule" id="PRU00134"/>
    </source>
</evidence>
<evidence type="ECO:0000256" key="1">
    <source>
        <dbReference type="ARBA" id="ARBA00022723"/>
    </source>
</evidence>
<dbReference type="InterPro" id="IPR001214">
    <property type="entry name" value="SET_dom"/>
</dbReference>
<protein>
    <submittedName>
        <fullName evidence="7">SET domain/MYND finger containing protein, putative</fullName>
    </submittedName>
</protein>
<keyword evidence="8" id="KW-1185">Reference proteome</keyword>
<evidence type="ECO:0000313" key="7">
    <source>
        <dbReference type="EMBL" id="CAD2220016.1"/>
    </source>
</evidence>
<dbReference type="EMBL" id="LR877160">
    <property type="protein sequence ID" value="CAD2220016.1"/>
    <property type="molecule type" value="Genomic_DNA"/>
</dbReference>
<feature type="domain" description="MYND-type" evidence="6">
    <location>
        <begin position="195"/>
        <end position="235"/>
    </location>
</feature>
<evidence type="ECO:0000256" key="3">
    <source>
        <dbReference type="ARBA" id="ARBA00022833"/>
    </source>
</evidence>
<accession>A0A7G2CJP5</accession>
<dbReference type="VEuPathDB" id="TriTrypDB:ADEAN_000753000"/>
<dbReference type="Pfam" id="PF01753">
    <property type="entry name" value="zf-MYND"/>
    <property type="match status" value="1"/>
</dbReference>
<dbReference type="PROSITE" id="PS50280">
    <property type="entry name" value="SET"/>
    <property type="match status" value="1"/>
</dbReference>
<dbReference type="OrthoDB" id="265717at2759"/>
<keyword evidence="1" id="KW-0479">Metal-binding</keyword>
<keyword evidence="2 4" id="KW-0863">Zinc-finger</keyword>
<dbReference type="Gene3D" id="2.170.270.10">
    <property type="entry name" value="SET domain"/>
    <property type="match status" value="1"/>
</dbReference>
<dbReference type="InterPro" id="IPR046341">
    <property type="entry name" value="SET_dom_sf"/>
</dbReference>
<dbReference type="CDD" id="cd20071">
    <property type="entry name" value="SET_SMYD"/>
    <property type="match status" value="1"/>
</dbReference>
<organism evidence="7 8">
    <name type="scientific">Angomonas deanei</name>
    <dbReference type="NCBI Taxonomy" id="59799"/>
    <lineage>
        <taxon>Eukaryota</taxon>
        <taxon>Discoba</taxon>
        <taxon>Euglenozoa</taxon>
        <taxon>Kinetoplastea</taxon>
        <taxon>Metakinetoplastina</taxon>
        <taxon>Trypanosomatida</taxon>
        <taxon>Trypanosomatidae</taxon>
        <taxon>Strigomonadinae</taxon>
        <taxon>Angomonas</taxon>
    </lineage>
</organism>
<dbReference type="GO" id="GO:0008270">
    <property type="term" value="F:zinc ion binding"/>
    <property type="evidence" value="ECO:0007669"/>
    <property type="project" value="UniProtKB-KW"/>
</dbReference>
<dbReference type="Gene3D" id="1.10.220.160">
    <property type="match status" value="1"/>
</dbReference>
<evidence type="ECO:0000259" key="5">
    <source>
        <dbReference type="PROSITE" id="PS50280"/>
    </source>
</evidence>
<dbReference type="InterPro" id="IPR050869">
    <property type="entry name" value="H3K4_H4K5_MeTrfase"/>
</dbReference>
<dbReference type="Gene3D" id="6.10.140.2220">
    <property type="match status" value="1"/>
</dbReference>
<dbReference type="SMART" id="SM00317">
    <property type="entry name" value="SET"/>
    <property type="match status" value="1"/>
</dbReference>
<reference evidence="7 8" key="1">
    <citation type="submission" date="2020-08" db="EMBL/GenBank/DDBJ databases">
        <authorList>
            <person name="Newling K."/>
            <person name="Davey J."/>
            <person name="Forrester S."/>
        </authorList>
    </citation>
    <scope>NUCLEOTIDE SEQUENCE [LARGE SCALE GENOMIC DNA]</scope>
    <source>
        <strain evidence="8">Crithidia deanei Carvalho (ATCC PRA-265)</strain>
    </source>
</reference>
<evidence type="ECO:0000313" key="8">
    <source>
        <dbReference type="Proteomes" id="UP000515908"/>
    </source>
</evidence>
<dbReference type="PROSITE" id="PS50865">
    <property type="entry name" value="ZF_MYND_2"/>
    <property type="match status" value="1"/>
</dbReference>
<proteinExistence type="predicted"/>
<evidence type="ECO:0000256" key="2">
    <source>
        <dbReference type="ARBA" id="ARBA00022771"/>
    </source>
</evidence>
<dbReference type="SUPFAM" id="SSF82199">
    <property type="entry name" value="SET domain"/>
    <property type="match status" value="1"/>
</dbReference>
<gene>
    <name evidence="7" type="ORF">ADEAN_000753000</name>
</gene>
<evidence type="ECO:0000259" key="6">
    <source>
        <dbReference type="PROSITE" id="PS50865"/>
    </source>
</evidence>
<dbReference type="PANTHER" id="PTHR12197">
    <property type="entry name" value="HISTONE-LYSINE N-METHYLTRANSFERASE SMYD"/>
    <property type="match status" value="1"/>
</dbReference>
<dbReference type="InterPro" id="IPR002893">
    <property type="entry name" value="Znf_MYND"/>
</dbReference>
<dbReference type="PANTHER" id="PTHR12197:SF251">
    <property type="entry name" value="EG:BACR7C10.4 PROTEIN"/>
    <property type="match status" value="1"/>
</dbReference>
<name>A0A7G2CJP5_9TRYP</name>
<dbReference type="GO" id="GO:0005634">
    <property type="term" value="C:nucleus"/>
    <property type="evidence" value="ECO:0007669"/>
    <property type="project" value="TreeGrafter"/>
</dbReference>
<dbReference type="SUPFAM" id="SSF144232">
    <property type="entry name" value="HIT/MYND zinc finger-like"/>
    <property type="match status" value="1"/>
</dbReference>
<dbReference type="Proteomes" id="UP000515908">
    <property type="component" value="Chromosome 16"/>
</dbReference>
<dbReference type="AlphaFoldDB" id="A0A7G2CJP5"/>
<dbReference type="Pfam" id="PF00856">
    <property type="entry name" value="SET"/>
    <property type="match status" value="1"/>
</dbReference>
<sequence length="431" mass="48201">MTRIHMKWVRHQASKEMDLYMKQKAWNWCLKGNFGVAADYSIRLLNKNSRDPLSLLMGEVCARFTNQPLFEQKCRESQKRLCDASGVPNPFMLLKEDATPSRSEVMRFCEERLSGDSPGTGDEIIVVRETDTFANLETAVRRCAKSSESTPLVLVLEPRNSTYGRGLYANRRISSRTLVLSENPIFVHSSGPKHCAHCLAPLDGVPVECVHCKKEFYCSKECQENAWKHYHACSCESHNREYAQWASGMKDTLSRGHPASPTAPDARAALACLAVSKLCAMATMRQCYPLTLTGVSSLRGTAEYDPATALDEIGNMAISLASAFNQTHLFMEEVLSLFALVQTNEFLLSGGMAVYQCLSLLNHSCQPNCKVVSSNGASNTQLIALKDIREGEQLFIDYNAALMSPLSYEDRKSLCAQRHFECYCPKCIRRE</sequence>